<dbReference type="InterPro" id="IPR008922">
    <property type="entry name" value="Di-copper_centre_dom_sf"/>
</dbReference>
<dbReference type="SUPFAM" id="SSF48056">
    <property type="entry name" value="Di-copper centre-containing domain"/>
    <property type="match status" value="1"/>
</dbReference>
<dbReference type="Pfam" id="PF00264">
    <property type="entry name" value="Tyrosinase"/>
    <property type="match status" value="1"/>
</dbReference>
<proteinExistence type="predicted"/>
<dbReference type="InterPro" id="IPR002227">
    <property type="entry name" value="Tyrosinase_Cu-bd"/>
</dbReference>
<evidence type="ECO:0000313" key="4">
    <source>
        <dbReference type="EMBL" id="KAK9423369.1"/>
    </source>
</evidence>
<evidence type="ECO:0000259" key="3">
    <source>
        <dbReference type="PROSITE" id="PS00498"/>
    </source>
</evidence>
<reference evidence="4 5" key="1">
    <citation type="journal article" date="2024" name="J. Plant Pathol.">
        <title>Sequence and assembly of the genome of Seiridium unicorne, isolate CBS 538.82, causal agent of cypress canker disease.</title>
        <authorList>
            <person name="Scali E."/>
            <person name="Rocca G.D."/>
            <person name="Danti R."/>
            <person name="Garbelotto M."/>
            <person name="Barberini S."/>
            <person name="Baroncelli R."/>
            <person name="Emiliani G."/>
        </authorList>
    </citation>
    <scope>NUCLEOTIDE SEQUENCE [LARGE SCALE GENOMIC DNA]</scope>
    <source>
        <strain evidence="4 5">BM-138-508</strain>
    </source>
</reference>
<keyword evidence="5" id="KW-1185">Reference proteome</keyword>
<feature type="domain" description="Tyrosinase copper-binding" evidence="3">
    <location>
        <begin position="358"/>
        <end position="369"/>
    </location>
</feature>
<accession>A0ABR2V953</accession>
<gene>
    <name evidence="4" type="ORF">SUNI508_04263</name>
</gene>
<sequence length="423" mass="45724">MKFSTAVYALAGATAVSARPGTCKKRHDPLPLQSFGNFTLISFDDAKAGYLKSHNGTKHKIEGYPTSGYPTSGYTYTMKPAYTSAHGSASSEYTSSPTSTSASSSAYSVSSTSSSLSASETQSASQTLSVSQSVSATSSSTSSAPAVTSSAAATCGERVEWNSYSNADRHAFAAAFKCLIDAKPSGTFPQSKNRYEDIVRVHQMMVSSVHGNGIFLFWHRYYVWTLEQIMKDECGFQGSFPWWDETLVAGQFAESSIFTAEFFGSLPLPSGDKGTCITDGYFANTVCHIGPGSDFQTHCLSRAVNETLTMSVTLDFVNTCNLRTTYSGMENCAEYGPHGYGHNGIGSIMADVSASPSDPTFFLHHLFVDRNFWLWQELDASRKVSTDTVPLDTVISVQGLRPDVTVADVINTEKGTMCYSYSY</sequence>
<comment type="caution">
    <text evidence="4">The sequence shown here is derived from an EMBL/GenBank/DDBJ whole genome shotgun (WGS) entry which is preliminary data.</text>
</comment>
<evidence type="ECO:0000313" key="5">
    <source>
        <dbReference type="Proteomes" id="UP001408356"/>
    </source>
</evidence>
<feature type="domain" description="Tyrosinase copper-binding" evidence="2">
    <location>
        <begin position="210"/>
        <end position="227"/>
    </location>
</feature>
<dbReference type="PROSITE" id="PS00498">
    <property type="entry name" value="TYROSINASE_2"/>
    <property type="match status" value="1"/>
</dbReference>
<organism evidence="4 5">
    <name type="scientific">Seiridium unicorne</name>
    <dbReference type="NCBI Taxonomy" id="138068"/>
    <lineage>
        <taxon>Eukaryota</taxon>
        <taxon>Fungi</taxon>
        <taxon>Dikarya</taxon>
        <taxon>Ascomycota</taxon>
        <taxon>Pezizomycotina</taxon>
        <taxon>Sordariomycetes</taxon>
        <taxon>Xylariomycetidae</taxon>
        <taxon>Amphisphaeriales</taxon>
        <taxon>Sporocadaceae</taxon>
        <taxon>Seiridium</taxon>
    </lineage>
</organism>
<protein>
    <submittedName>
        <fullName evidence="4">Tyrosinase copper-binding domain-containing protein</fullName>
    </submittedName>
</protein>
<keyword evidence="1" id="KW-0479">Metal-binding</keyword>
<dbReference type="Proteomes" id="UP001408356">
    <property type="component" value="Unassembled WGS sequence"/>
</dbReference>
<dbReference type="Gene3D" id="1.10.1280.10">
    <property type="entry name" value="Di-copper center containing domain from catechol oxidase"/>
    <property type="match status" value="1"/>
</dbReference>
<dbReference type="EMBL" id="JARVKF010000079">
    <property type="protein sequence ID" value="KAK9423369.1"/>
    <property type="molecule type" value="Genomic_DNA"/>
</dbReference>
<dbReference type="InterPro" id="IPR050316">
    <property type="entry name" value="Tyrosinase/Hemocyanin"/>
</dbReference>
<dbReference type="PROSITE" id="PS00497">
    <property type="entry name" value="TYROSINASE_1"/>
    <property type="match status" value="1"/>
</dbReference>
<evidence type="ECO:0000256" key="1">
    <source>
        <dbReference type="ARBA" id="ARBA00022723"/>
    </source>
</evidence>
<name>A0ABR2V953_9PEZI</name>
<dbReference type="PANTHER" id="PTHR11474">
    <property type="entry name" value="TYROSINASE FAMILY MEMBER"/>
    <property type="match status" value="1"/>
</dbReference>
<evidence type="ECO:0000259" key="2">
    <source>
        <dbReference type="PROSITE" id="PS00497"/>
    </source>
</evidence>
<dbReference type="PANTHER" id="PTHR11474:SF116">
    <property type="entry name" value="TYROSINASE"/>
    <property type="match status" value="1"/>
</dbReference>
<dbReference type="PRINTS" id="PR00092">
    <property type="entry name" value="TYROSINASE"/>
</dbReference>